<evidence type="ECO:0000256" key="2">
    <source>
        <dbReference type="SAM" id="MobiDB-lite"/>
    </source>
</evidence>
<sequence>MSEFTHLDLRKLTNDEAITYVSEMRSTILLYPTLEKTLEKVVTPFAAAVALATSSAVKVDLSNLILSKNEKNKIRADCYLYFRGIVSSAVRSSDAAERQAANLLVSTLKLHDWRMQALPADKFSSKLNATITAFESPNLKAAIATIGADKAFAKLVAAHQQYDAAEKQCTEAKAALNEVSPSEAMKLVYDEYGKLNTAIEGLILTSDDPQVKELVARLNVLTEAKKQTIKAKATRAENAKKEAEENGKDKPTPKAAKRKPLAQEVPSQPIAEPDADQLVGQQLPNADQLAIEPLPQEKKALGDTSTTE</sequence>
<name>A0A4V2RP60_9BACT</name>
<comment type="caution">
    <text evidence="3">The sequence shown here is derived from an EMBL/GenBank/DDBJ whole genome shotgun (WGS) entry which is preliminary data.</text>
</comment>
<dbReference type="Proteomes" id="UP000294830">
    <property type="component" value="Unassembled WGS sequence"/>
</dbReference>
<proteinExistence type="predicted"/>
<feature type="compositionally biased region" description="Basic and acidic residues" evidence="2">
    <location>
        <begin position="234"/>
        <end position="252"/>
    </location>
</feature>
<keyword evidence="4" id="KW-1185">Reference proteome</keyword>
<accession>A0A4V2RP60</accession>
<evidence type="ECO:0000313" key="3">
    <source>
        <dbReference type="EMBL" id="TCN66380.1"/>
    </source>
</evidence>
<organism evidence="3 4">
    <name type="scientific">Acetobacteroides hydrogenigenes</name>
    <dbReference type="NCBI Taxonomy" id="979970"/>
    <lineage>
        <taxon>Bacteria</taxon>
        <taxon>Pseudomonadati</taxon>
        <taxon>Bacteroidota</taxon>
        <taxon>Bacteroidia</taxon>
        <taxon>Bacteroidales</taxon>
        <taxon>Rikenellaceae</taxon>
        <taxon>Acetobacteroides</taxon>
    </lineage>
</organism>
<protein>
    <submittedName>
        <fullName evidence="3">Uncharacterized protein</fullName>
    </submittedName>
</protein>
<keyword evidence="1" id="KW-0175">Coiled coil</keyword>
<dbReference type="Pfam" id="PF19775">
    <property type="entry name" value="DUF6261"/>
    <property type="match status" value="1"/>
</dbReference>
<dbReference type="EMBL" id="SLWB01000009">
    <property type="protein sequence ID" value="TCN66380.1"/>
    <property type="molecule type" value="Genomic_DNA"/>
</dbReference>
<dbReference type="InterPro" id="IPR046228">
    <property type="entry name" value="DUF6261"/>
</dbReference>
<evidence type="ECO:0000256" key="1">
    <source>
        <dbReference type="SAM" id="Coils"/>
    </source>
</evidence>
<dbReference type="RefSeq" id="WP_131839510.1">
    <property type="nucleotide sequence ID" value="NZ_SLWB01000009.1"/>
</dbReference>
<dbReference type="AlphaFoldDB" id="A0A4V2RP60"/>
<gene>
    <name evidence="3" type="ORF">CLV25_1099</name>
</gene>
<reference evidence="3 4" key="1">
    <citation type="submission" date="2019-03" db="EMBL/GenBank/DDBJ databases">
        <title>Genomic Encyclopedia of Archaeal and Bacterial Type Strains, Phase II (KMG-II): from individual species to whole genera.</title>
        <authorList>
            <person name="Goeker M."/>
        </authorList>
    </citation>
    <scope>NUCLEOTIDE SEQUENCE [LARGE SCALE GENOMIC DNA]</scope>
    <source>
        <strain evidence="3 4">RL-C</strain>
    </source>
</reference>
<feature type="region of interest" description="Disordered" evidence="2">
    <location>
        <begin position="228"/>
        <end position="308"/>
    </location>
</feature>
<feature type="coiled-coil region" evidence="1">
    <location>
        <begin position="148"/>
        <end position="175"/>
    </location>
</feature>
<evidence type="ECO:0000313" key="4">
    <source>
        <dbReference type="Proteomes" id="UP000294830"/>
    </source>
</evidence>
<dbReference type="OrthoDB" id="1115936at2"/>